<keyword evidence="2" id="KW-1185">Reference proteome</keyword>
<dbReference type="AlphaFoldDB" id="A0A9P5X139"/>
<proteinExistence type="predicted"/>
<sequence length="133" mass="15940">IPPDKYDGSADAQTFFHFVQQSLDYLEDSRAPPNCEVLILSHFLTGKAYDFYVLEVSMEPAHWQKDQFLEKLFDYCFPPNFKSQQCCHLEHFRQGELSVHEYLYKLCEYFTILGWNQMQNHREMVNKLWFGLK</sequence>
<feature type="non-terminal residue" evidence="1">
    <location>
        <position position="1"/>
    </location>
</feature>
<dbReference type="EMBL" id="MU151911">
    <property type="protein sequence ID" value="KAF9441432.1"/>
    <property type="molecule type" value="Genomic_DNA"/>
</dbReference>
<dbReference type="OrthoDB" id="3205788at2759"/>
<name>A0A9P5X139_9AGAR</name>
<evidence type="ECO:0000313" key="1">
    <source>
        <dbReference type="EMBL" id="KAF9441432.1"/>
    </source>
</evidence>
<evidence type="ECO:0000313" key="2">
    <source>
        <dbReference type="Proteomes" id="UP000807342"/>
    </source>
</evidence>
<dbReference type="Proteomes" id="UP000807342">
    <property type="component" value="Unassembled WGS sequence"/>
</dbReference>
<gene>
    <name evidence="1" type="ORF">P691DRAFT_683937</name>
</gene>
<evidence type="ECO:0008006" key="3">
    <source>
        <dbReference type="Google" id="ProtNLM"/>
    </source>
</evidence>
<comment type="caution">
    <text evidence="1">The sequence shown here is derived from an EMBL/GenBank/DDBJ whole genome shotgun (WGS) entry which is preliminary data.</text>
</comment>
<organism evidence="1 2">
    <name type="scientific">Macrolepiota fuliginosa MF-IS2</name>
    <dbReference type="NCBI Taxonomy" id="1400762"/>
    <lineage>
        <taxon>Eukaryota</taxon>
        <taxon>Fungi</taxon>
        <taxon>Dikarya</taxon>
        <taxon>Basidiomycota</taxon>
        <taxon>Agaricomycotina</taxon>
        <taxon>Agaricomycetes</taxon>
        <taxon>Agaricomycetidae</taxon>
        <taxon>Agaricales</taxon>
        <taxon>Agaricineae</taxon>
        <taxon>Agaricaceae</taxon>
        <taxon>Macrolepiota</taxon>
    </lineage>
</organism>
<protein>
    <recommendedName>
        <fullName evidence="3">Retrotransposon gag domain-containing protein</fullName>
    </recommendedName>
</protein>
<reference evidence="1" key="1">
    <citation type="submission" date="2020-11" db="EMBL/GenBank/DDBJ databases">
        <authorList>
            <consortium name="DOE Joint Genome Institute"/>
            <person name="Ahrendt S."/>
            <person name="Riley R."/>
            <person name="Andreopoulos W."/>
            <person name="Labutti K."/>
            <person name="Pangilinan J."/>
            <person name="Ruiz-Duenas F.J."/>
            <person name="Barrasa J.M."/>
            <person name="Sanchez-Garcia M."/>
            <person name="Camarero S."/>
            <person name="Miyauchi S."/>
            <person name="Serrano A."/>
            <person name="Linde D."/>
            <person name="Babiker R."/>
            <person name="Drula E."/>
            <person name="Ayuso-Fernandez I."/>
            <person name="Pacheco R."/>
            <person name="Padilla G."/>
            <person name="Ferreira P."/>
            <person name="Barriuso J."/>
            <person name="Kellner H."/>
            <person name="Castanera R."/>
            <person name="Alfaro M."/>
            <person name="Ramirez L."/>
            <person name="Pisabarro A.G."/>
            <person name="Kuo A."/>
            <person name="Tritt A."/>
            <person name="Lipzen A."/>
            <person name="He G."/>
            <person name="Yan M."/>
            <person name="Ng V."/>
            <person name="Cullen D."/>
            <person name="Martin F."/>
            <person name="Rosso M.-N."/>
            <person name="Henrissat B."/>
            <person name="Hibbett D."/>
            <person name="Martinez A.T."/>
            <person name="Grigoriev I.V."/>
        </authorList>
    </citation>
    <scope>NUCLEOTIDE SEQUENCE</scope>
    <source>
        <strain evidence="1">MF-IS2</strain>
    </source>
</reference>
<accession>A0A9P5X139</accession>